<proteinExistence type="predicted"/>
<feature type="compositionally biased region" description="Gly residues" evidence="2">
    <location>
        <begin position="610"/>
        <end position="628"/>
    </location>
</feature>
<protein>
    <recommendedName>
        <fullName evidence="3">CCHC-type domain-containing protein</fullName>
    </recommendedName>
</protein>
<evidence type="ECO:0000313" key="4">
    <source>
        <dbReference type="EMBL" id="TGO28930.1"/>
    </source>
</evidence>
<dbReference type="InterPro" id="IPR027417">
    <property type="entry name" value="P-loop_NTPase"/>
</dbReference>
<dbReference type="GO" id="GO:0003676">
    <property type="term" value="F:nucleic acid binding"/>
    <property type="evidence" value="ECO:0007669"/>
    <property type="project" value="InterPro"/>
</dbReference>
<dbReference type="PROSITE" id="PS50158">
    <property type="entry name" value="ZF_CCHC"/>
    <property type="match status" value="1"/>
</dbReference>
<evidence type="ECO:0000259" key="3">
    <source>
        <dbReference type="PROSITE" id="PS50158"/>
    </source>
</evidence>
<keyword evidence="1" id="KW-0862">Zinc</keyword>
<feature type="domain" description="CCHC-type" evidence="3">
    <location>
        <begin position="453"/>
        <end position="466"/>
    </location>
</feature>
<evidence type="ECO:0000313" key="5">
    <source>
        <dbReference type="Proteomes" id="UP000297910"/>
    </source>
</evidence>
<evidence type="ECO:0000256" key="2">
    <source>
        <dbReference type="SAM" id="MobiDB-lite"/>
    </source>
</evidence>
<name>A0A4Z1G0A6_9HELO</name>
<comment type="caution">
    <text evidence="4">The sequence shown here is derived from an EMBL/GenBank/DDBJ whole genome shotgun (WGS) entry which is preliminary data.</text>
</comment>
<dbReference type="Proteomes" id="UP000297910">
    <property type="component" value="Unassembled WGS sequence"/>
</dbReference>
<dbReference type="InterPro" id="IPR027351">
    <property type="entry name" value="(+)RNA_virus_helicase_core_dom"/>
</dbReference>
<feature type="region of interest" description="Disordered" evidence="2">
    <location>
        <begin position="610"/>
        <end position="634"/>
    </location>
</feature>
<dbReference type="Gene3D" id="3.40.50.300">
    <property type="entry name" value="P-loop containing nucleotide triphosphate hydrolases"/>
    <property type="match status" value="1"/>
</dbReference>
<dbReference type="GO" id="GO:0005524">
    <property type="term" value="F:ATP binding"/>
    <property type="evidence" value="ECO:0007669"/>
    <property type="project" value="InterPro"/>
</dbReference>
<dbReference type="Pfam" id="PF01443">
    <property type="entry name" value="Viral_helicase1"/>
    <property type="match status" value="1"/>
</dbReference>
<dbReference type="EMBL" id="PQXI01000021">
    <property type="protein sequence ID" value="TGO28930.1"/>
    <property type="molecule type" value="Genomic_DNA"/>
</dbReference>
<dbReference type="SMART" id="SM00343">
    <property type="entry name" value="ZnF_C2HC"/>
    <property type="match status" value="4"/>
</dbReference>
<gene>
    <name evidence="4" type="ORF">BPAE_0021g00550</name>
</gene>
<dbReference type="InterPro" id="IPR001878">
    <property type="entry name" value="Znf_CCHC"/>
</dbReference>
<evidence type="ECO:0000256" key="1">
    <source>
        <dbReference type="PROSITE-ProRule" id="PRU00047"/>
    </source>
</evidence>
<reference evidence="4 5" key="1">
    <citation type="submission" date="2017-12" db="EMBL/GenBank/DDBJ databases">
        <title>Comparative genomics of Botrytis spp.</title>
        <authorList>
            <person name="Valero-Jimenez C.A."/>
            <person name="Tapia P."/>
            <person name="Veloso J."/>
            <person name="Silva-Moreno E."/>
            <person name="Staats M."/>
            <person name="Valdes J.H."/>
            <person name="Van Kan J.A.L."/>
        </authorList>
    </citation>
    <scope>NUCLEOTIDE SEQUENCE [LARGE SCALE GENOMIC DNA]</scope>
    <source>
        <strain evidence="4 5">Bp0003</strain>
    </source>
</reference>
<accession>A0A4Z1G0A6</accession>
<sequence length="675" mass="74617">MVSQLSSRVYKDLINGIQAFCTVEHTPELISSDVHAHLCEVLVTRTRRTPFYGKKLKQDIFGSNYKEFIGHMSNTQKAAFNELEIVDGLVVINGFTASGKTTSAENKVNILADDALFAGYLGQIEENLHGHDQTVEAARIQGDKRKKTMIKTLNLTLEQAMWRELNNSGDDEDGDFKKLLSLLRRIQNQPKLEFKEKAVLKDLLQRLWLLTISKADMKHILMDEGAKTGSGFLITVVAKHPKLDFLIVEGDKVQQTPYTRTYLNPEFPNAFSRVLKGSALRIAMQLTSHDACLVHQRRMWTQDICVFLSVHYYSGKLRDGNEKKKKPIEFEVCNTFITDTLNVATKGDTRVNASPFKTVQGIGRNVVIVDFTGSNRLTDFADDTRDNLVALSRHNHALFVICNSKSTSPNSYADNAKRAIQLKGVGRNICSLAGFASGLSALIEIPAPELGSCFKCNGVGHKAKECTIITTFVPKCHNCNGAHDYDDCPDGYTSINNVIRKRCHEIGHKAAKCGAPWCPKCRVLGHDKEGCPQKLCIKCKATSHWHGEKCPQFVNCRRGKTRATLSKVAVSNTIKVSAELDEIYDDLELKSKLSVGQEADGSVVNDGAWGGEANDGGWGNGDDNGGGWNTEADAGAGNLDTSSAWWNLVSNVLTKPIENFNLLYSTENTKQQPSL</sequence>
<keyword evidence="5" id="KW-1185">Reference proteome</keyword>
<dbReference type="AlphaFoldDB" id="A0A4Z1G0A6"/>
<keyword evidence="1" id="KW-0863">Zinc-finger</keyword>
<organism evidence="4 5">
    <name type="scientific">Botrytis paeoniae</name>
    <dbReference type="NCBI Taxonomy" id="278948"/>
    <lineage>
        <taxon>Eukaryota</taxon>
        <taxon>Fungi</taxon>
        <taxon>Dikarya</taxon>
        <taxon>Ascomycota</taxon>
        <taxon>Pezizomycotina</taxon>
        <taxon>Leotiomycetes</taxon>
        <taxon>Helotiales</taxon>
        <taxon>Sclerotiniaceae</taxon>
        <taxon>Botrytis</taxon>
    </lineage>
</organism>
<dbReference type="SUPFAM" id="SSF52540">
    <property type="entry name" value="P-loop containing nucleoside triphosphate hydrolases"/>
    <property type="match status" value="1"/>
</dbReference>
<dbReference type="Pfam" id="PF00098">
    <property type="entry name" value="zf-CCHC"/>
    <property type="match status" value="1"/>
</dbReference>
<dbReference type="GO" id="GO:0008270">
    <property type="term" value="F:zinc ion binding"/>
    <property type="evidence" value="ECO:0007669"/>
    <property type="project" value="UniProtKB-KW"/>
</dbReference>
<keyword evidence="1" id="KW-0479">Metal-binding</keyword>